<feature type="compositionally biased region" description="Basic and acidic residues" evidence="1">
    <location>
        <begin position="87"/>
        <end position="99"/>
    </location>
</feature>
<reference evidence="2 3" key="1">
    <citation type="submission" date="2019-05" db="EMBL/GenBank/DDBJ databases">
        <title>Comparative genomics and metabolomics analyses of clavulanic acid producing Streptomyces species provides insight into specialized metabolism and evolution of beta-lactam biosynthetic gene clusters.</title>
        <authorList>
            <person name="Moore M.A."/>
            <person name="Cruz-Morales P."/>
            <person name="Barona Gomez F."/>
            <person name="Kapil T."/>
        </authorList>
    </citation>
    <scope>NUCLEOTIDE SEQUENCE [LARGE SCALE GENOMIC DNA]</scope>
    <source>
        <strain evidence="2 3">NRRL 5741</strain>
    </source>
</reference>
<feature type="compositionally biased region" description="Basic and acidic residues" evidence="1">
    <location>
        <begin position="1"/>
        <end position="19"/>
    </location>
</feature>
<organism evidence="2 3">
    <name type="scientific">Streptomyces jumonjinensis</name>
    <dbReference type="NCBI Taxonomy" id="1945"/>
    <lineage>
        <taxon>Bacteria</taxon>
        <taxon>Bacillati</taxon>
        <taxon>Actinomycetota</taxon>
        <taxon>Actinomycetes</taxon>
        <taxon>Kitasatosporales</taxon>
        <taxon>Streptomycetaceae</taxon>
        <taxon>Streptomyces</taxon>
    </lineage>
</organism>
<proteinExistence type="predicted"/>
<dbReference type="Proteomes" id="UP000419138">
    <property type="component" value="Unassembled WGS sequence"/>
</dbReference>
<sequence length="99" mass="10462">MCSPRGIRETPPRRAERRTAGPPNRWIAGPPNRWIAGPPNRCTAPCSPRSPDSCRHQAPGTGPAVDHGPASAPAPATAGVYGSVPAMRERPRPETPKPS</sequence>
<protein>
    <submittedName>
        <fullName evidence="2">Uncharacterized protein</fullName>
    </submittedName>
</protein>
<dbReference type="EMBL" id="VCLA01000194">
    <property type="protein sequence ID" value="MQT04862.1"/>
    <property type="molecule type" value="Genomic_DNA"/>
</dbReference>
<evidence type="ECO:0000313" key="2">
    <source>
        <dbReference type="EMBL" id="MQT04862.1"/>
    </source>
</evidence>
<evidence type="ECO:0000256" key="1">
    <source>
        <dbReference type="SAM" id="MobiDB-lite"/>
    </source>
</evidence>
<keyword evidence="3" id="KW-1185">Reference proteome</keyword>
<name>A0A646KRC9_STRJU</name>
<accession>A0A646KRC9</accession>
<evidence type="ECO:0000313" key="3">
    <source>
        <dbReference type="Proteomes" id="UP000419138"/>
    </source>
</evidence>
<gene>
    <name evidence="2" type="ORF">FF041_33410</name>
</gene>
<feature type="region of interest" description="Disordered" evidence="1">
    <location>
        <begin position="1"/>
        <end position="99"/>
    </location>
</feature>
<feature type="compositionally biased region" description="Low complexity" evidence="1">
    <location>
        <begin position="69"/>
        <end position="78"/>
    </location>
</feature>
<dbReference type="AlphaFoldDB" id="A0A646KRC9"/>
<comment type="caution">
    <text evidence="2">The sequence shown here is derived from an EMBL/GenBank/DDBJ whole genome shotgun (WGS) entry which is preliminary data.</text>
</comment>